<gene>
    <name evidence="1" type="ORF">J1N35_039054</name>
</gene>
<dbReference type="EMBL" id="JAIQCV010000011">
    <property type="protein sequence ID" value="KAH1048270.1"/>
    <property type="molecule type" value="Genomic_DNA"/>
</dbReference>
<name>A0A9D3UNM2_9ROSI</name>
<protein>
    <submittedName>
        <fullName evidence="1">Uncharacterized protein</fullName>
    </submittedName>
</protein>
<dbReference type="AlphaFoldDB" id="A0A9D3UNM2"/>
<evidence type="ECO:0000313" key="2">
    <source>
        <dbReference type="Proteomes" id="UP000828251"/>
    </source>
</evidence>
<accession>A0A9D3UNM2</accession>
<evidence type="ECO:0000313" key="1">
    <source>
        <dbReference type="EMBL" id="KAH1048270.1"/>
    </source>
</evidence>
<proteinExistence type="predicted"/>
<organism evidence="1 2">
    <name type="scientific">Gossypium stocksii</name>
    <dbReference type="NCBI Taxonomy" id="47602"/>
    <lineage>
        <taxon>Eukaryota</taxon>
        <taxon>Viridiplantae</taxon>
        <taxon>Streptophyta</taxon>
        <taxon>Embryophyta</taxon>
        <taxon>Tracheophyta</taxon>
        <taxon>Spermatophyta</taxon>
        <taxon>Magnoliopsida</taxon>
        <taxon>eudicotyledons</taxon>
        <taxon>Gunneridae</taxon>
        <taxon>Pentapetalae</taxon>
        <taxon>rosids</taxon>
        <taxon>malvids</taxon>
        <taxon>Malvales</taxon>
        <taxon>Malvaceae</taxon>
        <taxon>Malvoideae</taxon>
        <taxon>Gossypium</taxon>
    </lineage>
</organism>
<reference evidence="1 2" key="1">
    <citation type="journal article" date="2021" name="Plant Biotechnol. J.">
        <title>Multi-omics assisted identification of the key and species-specific regulatory components of drought-tolerant mechanisms in Gossypium stocksii.</title>
        <authorList>
            <person name="Yu D."/>
            <person name="Ke L."/>
            <person name="Zhang D."/>
            <person name="Wu Y."/>
            <person name="Sun Y."/>
            <person name="Mei J."/>
            <person name="Sun J."/>
            <person name="Sun Y."/>
        </authorList>
    </citation>
    <scope>NUCLEOTIDE SEQUENCE [LARGE SCALE GENOMIC DNA]</scope>
    <source>
        <strain evidence="2">cv. E1</strain>
        <tissue evidence="1">Leaf</tissue>
    </source>
</reference>
<keyword evidence="2" id="KW-1185">Reference proteome</keyword>
<dbReference type="Proteomes" id="UP000828251">
    <property type="component" value="Unassembled WGS sequence"/>
</dbReference>
<comment type="caution">
    <text evidence="1">The sequence shown here is derived from an EMBL/GenBank/DDBJ whole genome shotgun (WGS) entry which is preliminary data.</text>
</comment>
<sequence>MEGRRRLSPCFWVEEAPDSVEKVVAEDWSAVRCFRCALKAGEGSCESPTVVVSKLFPFLLLVTLGH</sequence>